<dbReference type="Proteomes" id="UP001275084">
    <property type="component" value="Unassembled WGS sequence"/>
</dbReference>
<dbReference type="PANTHER" id="PTHR13464:SF0">
    <property type="entry name" value="SAP30-BINDING PROTEIN"/>
    <property type="match status" value="1"/>
</dbReference>
<feature type="compositionally biased region" description="Acidic residues" evidence="1">
    <location>
        <begin position="8"/>
        <end position="17"/>
    </location>
</feature>
<dbReference type="PANTHER" id="PTHR13464">
    <property type="entry name" value="TRANSCRIPTIONAL REGULATOR PROTEIN HCNGP"/>
    <property type="match status" value="1"/>
</dbReference>
<name>A0AAJ0HUF8_9PEZI</name>
<evidence type="ECO:0000313" key="3">
    <source>
        <dbReference type="Proteomes" id="UP001275084"/>
    </source>
</evidence>
<dbReference type="EMBL" id="JAUIQD010000001">
    <property type="protein sequence ID" value="KAK3363116.1"/>
    <property type="molecule type" value="Genomic_DNA"/>
</dbReference>
<sequence>MGLVQYESSDEDEDVQVEEAAPPRLAASSSTSQTQHGSGSPAKTAPPKSATPQLGPILGPAMGPPPPSPATAADPAAMDIDTEVDLSFLTNPPDPSTSTADAAPRSPYSAARSLARDLTLPAVANMDIPPSPPPASGSPDPGLDALNSKFDSFLRLKRTKGVHFNARLAASSALRNPGLMDKLLVFSGLETDFSAGDEDSAAAAAAATGQYATTLVRDLWDPAAFPEWAYRGPLRRAQDRANRERERARGEAVAFVAASASAAAAEGTVGPAVVAVSAGEAPVRGKRRTMFDT</sequence>
<dbReference type="InterPro" id="IPR012479">
    <property type="entry name" value="SAP30BP"/>
</dbReference>
<comment type="caution">
    <text evidence="2">The sequence shown here is derived from an EMBL/GenBank/DDBJ whole genome shotgun (WGS) entry which is preliminary data.</text>
</comment>
<dbReference type="GO" id="GO:0005634">
    <property type="term" value="C:nucleus"/>
    <property type="evidence" value="ECO:0007669"/>
    <property type="project" value="TreeGrafter"/>
</dbReference>
<accession>A0AAJ0HUF8</accession>
<reference evidence="2" key="1">
    <citation type="journal article" date="2023" name="Mol. Phylogenet. Evol.">
        <title>Genome-scale phylogeny and comparative genomics of the fungal order Sordariales.</title>
        <authorList>
            <person name="Hensen N."/>
            <person name="Bonometti L."/>
            <person name="Westerberg I."/>
            <person name="Brannstrom I.O."/>
            <person name="Guillou S."/>
            <person name="Cros-Aarteil S."/>
            <person name="Calhoun S."/>
            <person name="Haridas S."/>
            <person name="Kuo A."/>
            <person name="Mondo S."/>
            <person name="Pangilinan J."/>
            <person name="Riley R."/>
            <person name="LaButti K."/>
            <person name="Andreopoulos B."/>
            <person name="Lipzen A."/>
            <person name="Chen C."/>
            <person name="Yan M."/>
            <person name="Daum C."/>
            <person name="Ng V."/>
            <person name="Clum A."/>
            <person name="Steindorff A."/>
            <person name="Ohm R.A."/>
            <person name="Martin F."/>
            <person name="Silar P."/>
            <person name="Natvig D.O."/>
            <person name="Lalanne C."/>
            <person name="Gautier V."/>
            <person name="Ament-Velasquez S.L."/>
            <person name="Kruys A."/>
            <person name="Hutchinson M.I."/>
            <person name="Powell A.J."/>
            <person name="Barry K."/>
            <person name="Miller A.N."/>
            <person name="Grigoriev I.V."/>
            <person name="Debuchy R."/>
            <person name="Gladieux P."/>
            <person name="Hiltunen Thoren M."/>
            <person name="Johannesson H."/>
        </authorList>
    </citation>
    <scope>NUCLEOTIDE SEQUENCE</scope>
    <source>
        <strain evidence="2">CBS 955.72</strain>
    </source>
</reference>
<dbReference type="Pfam" id="PF07818">
    <property type="entry name" value="HCNGP"/>
    <property type="match status" value="1"/>
</dbReference>
<proteinExistence type="predicted"/>
<feature type="compositionally biased region" description="Low complexity" evidence="1">
    <location>
        <begin position="70"/>
        <end position="79"/>
    </location>
</feature>
<dbReference type="AlphaFoldDB" id="A0AAJ0HUF8"/>
<protein>
    <submittedName>
        <fullName evidence="2">HCNGP-like protein-domain-containing protein</fullName>
    </submittedName>
</protein>
<feature type="compositionally biased region" description="Low complexity" evidence="1">
    <location>
        <begin position="100"/>
        <end position="112"/>
    </location>
</feature>
<evidence type="ECO:0000256" key="1">
    <source>
        <dbReference type="SAM" id="MobiDB-lite"/>
    </source>
</evidence>
<gene>
    <name evidence="2" type="ORF">B0T25DRAFT_526338</name>
</gene>
<keyword evidence="3" id="KW-1185">Reference proteome</keyword>
<reference evidence="2" key="2">
    <citation type="submission" date="2023-06" db="EMBL/GenBank/DDBJ databases">
        <authorList>
            <consortium name="Lawrence Berkeley National Laboratory"/>
            <person name="Haridas S."/>
            <person name="Hensen N."/>
            <person name="Bonometti L."/>
            <person name="Westerberg I."/>
            <person name="Brannstrom I.O."/>
            <person name="Guillou S."/>
            <person name="Cros-Aarteil S."/>
            <person name="Calhoun S."/>
            <person name="Kuo A."/>
            <person name="Mondo S."/>
            <person name="Pangilinan J."/>
            <person name="Riley R."/>
            <person name="Labutti K."/>
            <person name="Andreopoulos B."/>
            <person name="Lipzen A."/>
            <person name="Chen C."/>
            <person name="Yanf M."/>
            <person name="Daum C."/>
            <person name="Ng V."/>
            <person name="Clum A."/>
            <person name="Steindorff A."/>
            <person name="Ohm R."/>
            <person name="Martin F."/>
            <person name="Silar P."/>
            <person name="Natvig D."/>
            <person name="Lalanne C."/>
            <person name="Gautier V."/>
            <person name="Ament-Velasquez S.L."/>
            <person name="Kruys A."/>
            <person name="Hutchinson M.I."/>
            <person name="Powell A.J."/>
            <person name="Barry K."/>
            <person name="Miller A.N."/>
            <person name="Grigoriev I.V."/>
            <person name="Debuchy R."/>
            <person name="Gladieux P."/>
            <person name="Thoren M.H."/>
            <person name="Johannesson H."/>
        </authorList>
    </citation>
    <scope>NUCLEOTIDE SEQUENCE</scope>
    <source>
        <strain evidence="2">CBS 955.72</strain>
    </source>
</reference>
<feature type="region of interest" description="Disordered" evidence="1">
    <location>
        <begin position="1"/>
        <end position="112"/>
    </location>
</feature>
<organism evidence="2 3">
    <name type="scientific">Lasiosphaeria hispida</name>
    <dbReference type="NCBI Taxonomy" id="260671"/>
    <lineage>
        <taxon>Eukaryota</taxon>
        <taxon>Fungi</taxon>
        <taxon>Dikarya</taxon>
        <taxon>Ascomycota</taxon>
        <taxon>Pezizomycotina</taxon>
        <taxon>Sordariomycetes</taxon>
        <taxon>Sordariomycetidae</taxon>
        <taxon>Sordariales</taxon>
        <taxon>Lasiosphaeriaceae</taxon>
        <taxon>Lasiosphaeria</taxon>
    </lineage>
</organism>
<evidence type="ECO:0000313" key="2">
    <source>
        <dbReference type="EMBL" id="KAK3363116.1"/>
    </source>
</evidence>
<dbReference type="GO" id="GO:0006355">
    <property type="term" value="P:regulation of DNA-templated transcription"/>
    <property type="evidence" value="ECO:0007669"/>
    <property type="project" value="InterPro"/>
</dbReference>
<feature type="compositionally biased region" description="Low complexity" evidence="1">
    <location>
        <begin position="26"/>
        <end position="61"/>
    </location>
</feature>